<evidence type="ECO:0000313" key="1">
    <source>
        <dbReference type="EMBL" id="KPJ50092.1"/>
    </source>
</evidence>
<dbReference type="EMBL" id="LIZT01000031">
    <property type="protein sequence ID" value="KPJ50092.1"/>
    <property type="molecule type" value="Genomic_DNA"/>
</dbReference>
<comment type="caution">
    <text evidence="1">The sequence shown here is derived from an EMBL/GenBank/DDBJ whole genome shotgun (WGS) entry which is preliminary data.</text>
</comment>
<proteinExistence type="predicted"/>
<organism evidence="1 2">
    <name type="scientific">candidate division TA06 bacterium DG_26</name>
    <dbReference type="NCBI Taxonomy" id="1703771"/>
    <lineage>
        <taxon>Bacteria</taxon>
        <taxon>Bacteria division TA06</taxon>
    </lineage>
</organism>
<reference evidence="1 2" key="1">
    <citation type="journal article" date="2015" name="Microbiome">
        <title>Genomic resolution of linkages in carbon, nitrogen, and sulfur cycling among widespread estuary sediment bacteria.</title>
        <authorList>
            <person name="Baker B.J."/>
            <person name="Lazar C.S."/>
            <person name="Teske A.P."/>
            <person name="Dick G.J."/>
        </authorList>
    </citation>
    <scope>NUCLEOTIDE SEQUENCE [LARGE SCALE GENOMIC DNA]</scope>
    <source>
        <strain evidence="1">DG_26</strain>
    </source>
</reference>
<evidence type="ECO:0000313" key="2">
    <source>
        <dbReference type="Proteomes" id="UP000051124"/>
    </source>
</evidence>
<accession>A0A0S7WKD4</accession>
<dbReference type="AlphaFoldDB" id="A0A0S7WKD4"/>
<dbReference type="Proteomes" id="UP000051124">
    <property type="component" value="Unassembled WGS sequence"/>
</dbReference>
<sequence length="276" mass="30539">MFAGGEKNPQDPADLDERAIEDIIGGSDCFELTSHFEGTAVDDSGGTDTTGVIKDTILPVLWGRRITGHPNSHAQITLAGDSAFISLTIHTVGTLNIIGWRADTGWVGVQELLNETSQLFAIFKRRGVATDPHRGWELTHISGATGASDSISTVEIDSLRIQSTSYPDTVISNPVHIFAVEDALTFLSEEEIKPTVYANDPSLRVFLHVFMPNWPWHVRVPFVSGGNGTYTGIWHTQLLPAVRFAVFGCLQYETLHDEDYPYDFHGWLFPYLVRIP</sequence>
<gene>
    <name evidence="1" type="ORF">AMJ40_03920</name>
</gene>
<name>A0A0S7WKD4_UNCT6</name>
<protein>
    <submittedName>
        <fullName evidence="1">Uncharacterized protein</fullName>
    </submittedName>
</protein>